<evidence type="ECO:0000313" key="3">
    <source>
        <dbReference type="Proteomes" id="UP000250235"/>
    </source>
</evidence>
<evidence type="ECO:0000256" key="1">
    <source>
        <dbReference type="SAM" id="MobiDB-lite"/>
    </source>
</evidence>
<dbReference type="PANTHER" id="PTHR31210">
    <property type="entry name" value="OS06G0731900 PROTEIN"/>
    <property type="match status" value="1"/>
</dbReference>
<proteinExistence type="predicted"/>
<gene>
    <name evidence="2" type="ORF">F511_34728</name>
</gene>
<keyword evidence="3" id="KW-1185">Reference proteome</keyword>
<sequence>MMQKLLESNSKRSESESKRSCEIKCSCRPPGSESLPEGIVVKTSNLERRPLWGSPQKMSSTMSLFAVPVGMKQKINVDKLVQKFLASNFVVMLFHYDGIVDMWKDFQWSNQVIHVSVNNQTKWWFAKRFLHPDIVADYEYIFLWDEDIGVENFHPARYLSIVRDEGLEISQPGLEIGESEVHHLITARWKRSKLHRRTYKVGGKETQCDDNSTQPPCTGWIEVMAPVFSKSAWRCVWHMIQNDLIHAWGLDMQLGYCAQAINVTP</sequence>
<accession>A0A2Z7AXT6</accession>
<name>A0A2Z7AXT6_9LAMI</name>
<protein>
    <submittedName>
        <fullName evidence="2">Uncharacterized protein</fullName>
    </submittedName>
</protein>
<dbReference type="Pfam" id="PF05212">
    <property type="entry name" value="DUF707"/>
    <property type="match status" value="1"/>
</dbReference>
<feature type="compositionally biased region" description="Basic and acidic residues" evidence="1">
    <location>
        <begin position="9"/>
        <end position="22"/>
    </location>
</feature>
<dbReference type="AlphaFoldDB" id="A0A2Z7AXT6"/>
<dbReference type="EMBL" id="KV011173">
    <property type="protein sequence ID" value="KZV26684.1"/>
    <property type="molecule type" value="Genomic_DNA"/>
</dbReference>
<feature type="region of interest" description="Disordered" evidence="1">
    <location>
        <begin position="1"/>
        <end position="23"/>
    </location>
</feature>
<dbReference type="InterPro" id="IPR007877">
    <property type="entry name" value="DUF707"/>
</dbReference>
<dbReference type="OrthoDB" id="9985979at2759"/>
<evidence type="ECO:0000313" key="2">
    <source>
        <dbReference type="EMBL" id="KZV26684.1"/>
    </source>
</evidence>
<dbReference type="PANTHER" id="PTHR31210:SF74">
    <property type="entry name" value="LYSINE KETOGLUTARATE REDUCTASE TRANS-SPLICING-LIKE PROTEIN"/>
    <property type="match status" value="1"/>
</dbReference>
<organism evidence="2 3">
    <name type="scientific">Dorcoceras hygrometricum</name>
    <dbReference type="NCBI Taxonomy" id="472368"/>
    <lineage>
        <taxon>Eukaryota</taxon>
        <taxon>Viridiplantae</taxon>
        <taxon>Streptophyta</taxon>
        <taxon>Embryophyta</taxon>
        <taxon>Tracheophyta</taxon>
        <taxon>Spermatophyta</taxon>
        <taxon>Magnoliopsida</taxon>
        <taxon>eudicotyledons</taxon>
        <taxon>Gunneridae</taxon>
        <taxon>Pentapetalae</taxon>
        <taxon>asterids</taxon>
        <taxon>lamiids</taxon>
        <taxon>Lamiales</taxon>
        <taxon>Gesneriaceae</taxon>
        <taxon>Didymocarpoideae</taxon>
        <taxon>Trichosporeae</taxon>
        <taxon>Loxocarpinae</taxon>
        <taxon>Dorcoceras</taxon>
    </lineage>
</organism>
<reference evidence="2 3" key="1">
    <citation type="journal article" date="2015" name="Proc. Natl. Acad. Sci. U.S.A.">
        <title>The resurrection genome of Boea hygrometrica: A blueprint for survival of dehydration.</title>
        <authorList>
            <person name="Xiao L."/>
            <person name="Yang G."/>
            <person name="Zhang L."/>
            <person name="Yang X."/>
            <person name="Zhao S."/>
            <person name="Ji Z."/>
            <person name="Zhou Q."/>
            <person name="Hu M."/>
            <person name="Wang Y."/>
            <person name="Chen M."/>
            <person name="Xu Y."/>
            <person name="Jin H."/>
            <person name="Xiao X."/>
            <person name="Hu G."/>
            <person name="Bao F."/>
            <person name="Hu Y."/>
            <person name="Wan P."/>
            <person name="Li L."/>
            <person name="Deng X."/>
            <person name="Kuang T."/>
            <person name="Xiang C."/>
            <person name="Zhu J.K."/>
            <person name="Oliver M.J."/>
            <person name="He Y."/>
        </authorList>
    </citation>
    <scope>NUCLEOTIDE SEQUENCE [LARGE SCALE GENOMIC DNA]</scope>
    <source>
        <strain evidence="3">cv. XS01</strain>
    </source>
</reference>
<dbReference type="Proteomes" id="UP000250235">
    <property type="component" value="Unassembled WGS sequence"/>
</dbReference>